<dbReference type="OrthoDB" id="3927282at2759"/>
<evidence type="ECO:0000313" key="2">
    <source>
        <dbReference type="Proteomes" id="UP000316270"/>
    </source>
</evidence>
<name>A0A517LQ30_9PEZI</name>
<reference evidence="1 2" key="1">
    <citation type="submission" date="2019-07" db="EMBL/GenBank/DDBJ databases">
        <title>Finished genome of Venturia effusa.</title>
        <authorList>
            <person name="Young C.A."/>
            <person name="Cox M.P."/>
            <person name="Ganley A.R.D."/>
            <person name="David W.J."/>
        </authorList>
    </citation>
    <scope>NUCLEOTIDE SEQUENCE [LARGE SCALE GENOMIC DNA]</scope>
    <source>
        <strain evidence="2">albino</strain>
    </source>
</reference>
<dbReference type="EMBL" id="CP042202">
    <property type="protein sequence ID" value="QDS77755.1"/>
    <property type="molecule type" value="Genomic_DNA"/>
</dbReference>
<dbReference type="CDD" id="cd20335">
    <property type="entry name" value="BRcat_RBR"/>
    <property type="match status" value="1"/>
</dbReference>
<gene>
    <name evidence="1" type="ORF">FKW77_004866</name>
</gene>
<organism evidence="1 2">
    <name type="scientific">Venturia effusa</name>
    <dbReference type="NCBI Taxonomy" id="50376"/>
    <lineage>
        <taxon>Eukaryota</taxon>
        <taxon>Fungi</taxon>
        <taxon>Dikarya</taxon>
        <taxon>Ascomycota</taxon>
        <taxon>Pezizomycotina</taxon>
        <taxon>Dothideomycetes</taxon>
        <taxon>Pleosporomycetidae</taxon>
        <taxon>Venturiales</taxon>
        <taxon>Venturiaceae</taxon>
        <taxon>Venturia</taxon>
    </lineage>
</organism>
<protein>
    <submittedName>
        <fullName evidence="1">Uncharacterized protein</fullName>
    </submittedName>
</protein>
<sequence>MATSVWDLMVQRRLSLAKMNDSQVEKEAGATKKPNYTEAKTWPKISIVSKSVVSINTPQAYKRLSHGPSIKPLNHNTNSSQMDDLLSNLSARLRQGPMQLPPTLCATTPCANIARWVNNPANLITCPKCSQATCLQCIMSPPKKYSKGELDSRCKRCFAPATAQDSGTVELSQSGDMPVDIDLNGELDRTKQRDILFAQFRDNVNMDEGEALETFLKLLEERRDGEPTASQQLSQ</sequence>
<evidence type="ECO:0000313" key="1">
    <source>
        <dbReference type="EMBL" id="QDS77755.1"/>
    </source>
</evidence>
<accession>A0A517LQ30</accession>
<proteinExistence type="predicted"/>
<dbReference type="AlphaFoldDB" id="A0A517LQ30"/>
<keyword evidence="2" id="KW-1185">Reference proteome</keyword>
<dbReference type="Proteomes" id="UP000316270">
    <property type="component" value="Chromosome 18"/>
</dbReference>